<evidence type="ECO:0000256" key="1">
    <source>
        <dbReference type="ARBA" id="ARBA00001424"/>
    </source>
</evidence>
<name>A0ABW0S4I8_9BURK</name>
<evidence type="ECO:0000256" key="9">
    <source>
        <dbReference type="ARBA" id="ARBA00023211"/>
    </source>
</evidence>
<dbReference type="InterPro" id="IPR007865">
    <property type="entry name" value="Aminopep_P_N"/>
</dbReference>
<evidence type="ECO:0000256" key="10">
    <source>
        <dbReference type="RuleBase" id="RU000590"/>
    </source>
</evidence>
<comment type="catalytic activity">
    <reaction evidence="1">
        <text>Release of any N-terminal amino acid, including proline, that is linked to proline, even from a dipeptide or tripeptide.</text>
        <dbReference type="EC" id="3.4.11.9"/>
    </reaction>
</comment>
<dbReference type="Gene3D" id="3.90.230.10">
    <property type="entry name" value="Creatinase/methionine aminopeptidase superfamily"/>
    <property type="match status" value="1"/>
</dbReference>
<evidence type="ECO:0000256" key="5">
    <source>
        <dbReference type="ARBA" id="ARBA00022670"/>
    </source>
</evidence>
<evidence type="ECO:0000256" key="6">
    <source>
        <dbReference type="ARBA" id="ARBA00022723"/>
    </source>
</evidence>
<keyword evidence="12" id="KW-0031">Aminopeptidase</keyword>
<dbReference type="InterPro" id="IPR029149">
    <property type="entry name" value="Creatin/AminoP/Spt16_N"/>
</dbReference>
<dbReference type="InterPro" id="IPR036005">
    <property type="entry name" value="Creatinase/aminopeptidase-like"/>
</dbReference>
<dbReference type="RefSeq" id="WP_379775423.1">
    <property type="nucleotide sequence ID" value="NZ_JBHSMZ010000022.1"/>
</dbReference>
<dbReference type="Gene3D" id="3.40.350.10">
    <property type="entry name" value="Creatinase/prolidase N-terminal domain"/>
    <property type="match status" value="1"/>
</dbReference>
<evidence type="ECO:0000256" key="8">
    <source>
        <dbReference type="ARBA" id="ARBA00023049"/>
    </source>
</evidence>
<dbReference type="PANTHER" id="PTHR43226:SF4">
    <property type="entry name" value="XAA-PRO AMINOPEPTIDASE 3"/>
    <property type="match status" value="1"/>
</dbReference>
<keyword evidence="7 12" id="KW-0378">Hydrolase</keyword>
<dbReference type="SUPFAM" id="SSF53092">
    <property type="entry name" value="Creatinase/prolidase N-terminal domain"/>
    <property type="match status" value="1"/>
</dbReference>
<dbReference type="GO" id="GO:0004177">
    <property type="term" value="F:aminopeptidase activity"/>
    <property type="evidence" value="ECO:0007669"/>
    <property type="project" value="UniProtKB-KW"/>
</dbReference>
<organism evidence="12 13">
    <name type="scientific">Massilia aerilata</name>
    <dbReference type="NCBI Taxonomy" id="453817"/>
    <lineage>
        <taxon>Bacteria</taxon>
        <taxon>Pseudomonadati</taxon>
        <taxon>Pseudomonadota</taxon>
        <taxon>Betaproteobacteria</taxon>
        <taxon>Burkholderiales</taxon>
        <taxon>Oxalobacteraceae</taxon>
        <taxon>Telluria group</taxon>
        <taxon>Massilia</taxon>
    </lineage>
</organism>
<dbReference type="EMBL" id="JBHSMZ010000022">
    <property type="protein sequence ID" value="MFC5551394.1"/>
    <property type="molecule type" value="Genomic_DNA"/>
</dbReference>
<gene>
    <name evidence="12" type="primary">pepP</name>
    <name evidence="12" type="ORF">ACFPO9_22990</name>
</gene>
<dbReference type="InterPro" id="IPR001131">
    <property type="entry name" value="Peptidase_M24B_aminopep-P_CS"/>
</dbReference>
<dbReference type="InterPro" id="IPR052433">
    <property type="entry name" value="X-Pro_dipept-like"/>
</dbReference>
<keyword evidence="5" id="KW-0645">Protease</keyword>
<dbReference type="SUPFAM" id="SSF55920">
    <property type="entry name" value="Creatinase/aminopeptidase"/>
    <property type="match status" value="1"/>
</dbReference>
<dbReference type="PROSITE" id="PS00491">
    <property type="entry name" value="PROLINE_PEPTIDASE"/>
    <property type="match status" value="1"/>
</dbReference>
<keyword evidence="13" id="KW-1185">Reference proteome</keyword>
<dbReference type="NCBIfam" id="NF008131">
    <property type="entry name" value="PRK10879.1"/>
    <property type="match status" value="1"/>
</dbReference>
<evidence type="ECO:0000313" key="13">
    <source>
        <dbReference type="Proteomes" id="UP001596086"/>
    </source>
</evidence>
<dbReference type="PANTHER" id="PTHR43226">
    <property type="entry name" value="XAA-PRO AMINOPEPTIDASE 3"/>
    <property type="match status" value="1"/>
</dbReference>
<dbReference type="Pfam" id="PF05195">
    <property type="entry name" value="AMP_N"/>
    <property type="match status" value="1"/>
</dbReference>
<feature type="domain" description="Aminopeptidase P N-terminal" evidence="11">
    <location>
        <begin position="1"/>
        <end position="135"/>
    </location>
</feature>
<reference evidence="13" key="1">
    <citation type="journal article" date="2019" name="Int. J. Syst. Evol. Microbiol.">
        <title>The Global Catalogue of Microorganisms (GCM) 10K type strain sequencing project: providing services to taxonomists for standard genome sequencing and annotation.</title>
        <authorList>
            <consortium name="The Broad Institute Genomics Platform"/>
            <consortium name="The Broad Institute Genome Sequencing Center for Infectious Disease"/>
            <person name="Wu L."/>
            <person name="Ma J."/>
        </authorList>
    </citation>
    <scope>NUCLEOTIDE SEQUENCE [LARGE SCALE GENOMIC DNA]</scope>
    <source>
        <strain evidence="13">CGMCC 4.5798</strain>
    </source>
</reference>
<evidence type="ECO:0000259" key="11">
    <source>
        <dbReference type="SMART" id="SM01011"/>
    </source>
</evidence>
<keyword evidence="6 10" id="KW-0479">Metal-binding</keyword>
<keyword evidence="8" id="KW-0482">Metalloprotease</keyword>
<dbReference type="CDD" id="cd01087">
    <property type="entry name" value="Prolidase"/>
    <property type="match status" value="1"/>
</dbReference>
<dbReference type="Pfam" id="PF00557">
    <property type="entry name" value="Peptidase_M24"/>
    <property type="match status" value="1"/>
</dbReference>
<dbReference type="Proteomes" id="UP001596086">
    <property type="component" value="Unassembled WGS sequence"/>
</dbReference>
<sequence length="444" mass="48786">MSNFAARRARLAAQMLPGAVAVLPTAPEAARNGDSDYPYRHDSYFYYLSGFTEPESMLVLYAANGERPARSILFCREKNPEREIWDGYRYGPEAARSAFGVDEAWPVSELDTRLPDLLADAPALYYATASNAVLDAQVQRWIKAVRARSRSGVTAPSTFVDLLPLLDEMRLIKDESEQATMLRAGEISGNAHARAMRAARPGLHEYALEAELLYDFRRKGAQFPAYTPIVASGPNACVLHYNVNDRVMQDGDLVLIDAGCELDGYASDITRTFPVNGRFTPPQRSLYELVLAAQEAALEAIAPGRPYSAFHEAALRVLVQGMLDLGLIPAGRYADVEDAIAAKAHVPFYMHGTGHWLGMDVHDVGAYRDLTQLDKPSRALQPGMVLTVEPGIYVRPAEGVPEAYWHIGIRIEDDVVVTEDGYRLLTSSAPKTVDEIEALVGKGV</sequence>
<evidence type="ECO:0000256" key="4">
    <source>
        <dbReference type="ARBA" id="ARBA00012574"/>
    </source>
</evidence>
<proteinExistence type="inferred from homology"/>
<evidence type="ECO:0000256" key="2">
    <source>
        <dbReference type="ARBA" id="ARBA00001936"/>
    </source>
</evidence>
<dbReference type="SMART" id="SM01011">
    <property type="entry name" value="AMP_N"/>
    <property type="match status" value="1"/>
</dbReference>
<dbReference type="InterPro" id="IPR000994">
    <property type="entry name" value="Pept_M24"/>
</dbReference>
<keyword evidence="9" id="KW-0464">Manganese</keyword>
<evidence type="ECO:0000256" key="7">
    <source>
        <dbReference type="ARBA" id="ARBA00022801"/>
    </source>
</evidence>
<comment type="cofactor">
    <cofactor evidence="2">
        <name>Mn(2+)</name>
        <dbReference type="ChEBI" id="CHEBI:29035"/>
    </cofactor>
</comment>
<evidence type="ECO:0000313" key="12">
    <source>
        <dbReference type="EMBL" id="MFC5551394.1"/>
    </source>
</evidence>
<comment type="caution">
    <text evidence="12">The sequence shown here is derived from an EMBL/GenBank/DDBJ whole genome shotgun (WGS) entry which is preliminary data.</text>
</comment>
<evidence type="ECO:0000256" key="3">
    <source>
        <dbReference type="ARBA" id="ARBA00008766"/>
    </source>
</evidence>
<comment type="similarity">
    <text evidence="3 10">Belongs to the peptidase M24B family.</text>
</comment>
<protein>
    <recommendedName>
        <fullName evidence="4">Xaa-Pro aminopeptidase</fullName>
        <ecNumber evidence="4">3.4.11.9</ecNumber>
    </recommendedName>
</protein>
<accession>A0ABW0S4I8</accession>
<dbReference type="EC" id="3.4.11.9" evidence="4"/>